<dbReference type="EMBL" id="WSFA01000006">
    <property type="protein sequence ID" value="NDL37909.1"/>
    <property type="molecule type" value="Genomic_DNA"/>
</dbReference>
<organism evidence="1 2">
    <name type="scientific">Photorhabdus laumondii subsp. laumondii</name>
    <name type="common">Photorhabdus luminescens subsp. laumondii</name>
    <dbReference type="NCBI Taxonomy" id="141679"/>
    <lineage>
        <taxon>Bacteria</taxon>
        <taxon>Pseudomonadati</taxon>
        <taxon>Pseudomonadota</taxon>
        <taxon>Gammaproteobacteria</taxon>
        <taxon>Enterobacterales</taxon>
        <taxon>Morganellaceae</taxon>
        <taxon>Photorhabdus</taxon>
    </lineage>
</organism>
<comment type="caution">
    <text evidence="1">The sequence shown here is derived from an EMBL/GenBank/DDBJ whole genome shotgun (WGS) entry which is preliminary data.</text>
</comment>
<dbReference type="AlphaFoldDB" id="A0A6L9JG39"/>
<protein>
    <recommendedName>
        <fullName evidence="3">Condensation domain-containing protein</fullName>
    </recommendedName>
</protein>
<dbReference type="GeneID" id="48848680"/>
<dbReference type="Proteomes" id="UP000479300">
    <property type="component" value="Unassembled WGS sequence"/>
</dbReference>
<name>A0A6L9JG39_PHOLM</name>
<proteinExistence type="predicted"/>
<evidence type="ECO:0008006" key="3">
    <source>
        <dbReference type="Google" id="ProtNLM"/>
    </source>
</evidence>
<sequence length="394" mass="45855">MDYYLNRLSNRVTFIDRRNSEFYKWLSTTPEFHIYGDDAKEKLNSNLFRLSKICPELFIHYTITTDLRVKPVGEVKIKIMAYEDYEHEILSDYNLIKPLTLFLKETTNGLSFFFVVNHFLSDALSNGMISNLLSGEDTNWDLYEKNHIKNFVSSKLGKKSRNNKYNLDFIKEYCELKINNSEKSRFPIRDMKLESSTSVLRHKVLRSTSDNMITAHLIKAIASSFDEYFGGEHLYIGLNQHGREPTYSIDPRYTLGWLNEIRPLIIKKSENGYCVNDIKSRVLMSTLYGGDTNTLLASNTEYGEVGIQFPSICLNVINKKWFTGKINTQYKHKILVNDRGACRIMHIGIGLIIDSECCDLTLDFSSLDYEEHYIRGLFYLLIENFNNSHNINFK</sequence>
<accession>A0A6L9JG39</accession>
<dbReference type="KEGG" id="plum:A4R40_12020"/>
<evidence type="ECO:0000313" key="1">
    <source>
        <dbReference type="EMBL" id="NDL37909.1"/>
    </source>
</evidence>
<gene>
    <name evidence="1" type="ORF">GPY51_03675</name>
</gene>
<evidence type="ECO:0000313" key="2">
    <source>
        <dbReference type="Proteomes" id="UP000479300"/>
    </source>
</evidence>
<dbReference type="RefSeq" id="WP_011146644.1">
    <property type="nucleotide sequence ID" value="NZ_CAWPGE010000001.1"/>
</dbReference>
<reference evidence="1 2" key="1">
    <citation type="submission" date="2019-12" db="EMBL/GenBank/DDBJ databases">
        <title>Engineering Photorhabdus to improve their lethality against agricultural pests.</title>
        <authorList>
            <person name="Machado R.A.R."/>
        </authorList>
    </citation>
    <scope>NUCLEOTIDE SEQUENCE [LARGE SCALE GENOMIC DNA]</scope>
    <source>
        <strain evidence="1 2">EN01</strain>
    </source>
</reference>